<evidence type="ECO:0000313" key="3">
    <source>
        <dbReference type="Proteomes" id="UP000002301"/>
    </source>
</evidence>
<evidence type="ECO:0000313" key="2">
    <source>
        <dbReference type="EMBL" id="ABS14256.1"/>
    </source>
</evidence>
<organism evidence="2 3">
    <name type="scientific">Brucella anthropi (strain ATCC 49188 / DSM 6882 / CCUG 24695 / JCM 21032 / LMG 3331 / NBRC 15819 / NCTC 12168 / Alc 37)</name>
    <name type="common">Ochrobactrum anthropi</name>
    <dbReference type="NCBI Taxonomy" id="439375"/>
    <lineage>
        <taxon>Bacteria</taxon>
        <taxon>Pseudomonadati</taxon>
        <taxon>Pseudomonadota</taxon>
        <taxon>Alphaproteobacteria</taxon>
        <taxon>Hyphomicrobiales</taxon>
        <taxon>Brucellaceae</taxon>
        <taxon>Brucella/Ochrobactrum group</taxon>
        <taxon>Brucella</taxon>
    </lineage>
</organism>
<dbReference type="KEGG" id="oan:Oant_1540"/>
<keyword evidence="3" id="KW-1185">Reference proteome</keyword>
<dbReference type="Proteomes" id="UP000002301">
    <property type="component" value="Chromosome 1"/>
</dbReference>
<accession>A6WZ52</accession>
<feature type="coiled-coil region" evidence="1">
    <location>
        <begin position="181"/>
        <end position="219"/>
    </location>
</feature>
<keyword evidence="1" id="KW-0175">Coiled coil</keyword>
<dbReference type="HOGENOM" id="CLU_1141668_0_0_5"/>
<protein>
    <submittedName>
        <fullName evidence="2">Uncharacterized protein</fullName>
    </submittedName>
</protein>
<sequence>MHPKERIFPPISIQAEGGRRRVHRIQCSQCPAYSDVSANTISGTRNIDDLLKGWKRAGWLVGSRRNRDLCPTCYSAKRRRGSGGFTAEAVETIPSNSPDTEAMPVVEPTVSVNGAEPPSQPTFEEKRIIFAKLEEVYLDHRTGYSSDWSDQRVADDLGVPRKWVEVMRDANFGPERSDEAIKTALAEAIKLRDEIAELVKSSREEAALMRARADLLEKKTKPLLACHGDIVRQIEALESAVSK</sequence>
<evidence type="ECO:0000256" key="1">
    <source>
        <dbReference type="SAM" id="Coils"/>
    </source>
</evidence>
<dbReference type="AlphaFoldDB" id="A6WZ52"/>
<proteinExistence type="predicted"/>
<name>A6WZ52_BRUA4</name>
<reference evidence="2 3" key="1">
    <citation type="journal article" date="2011" name="J. Bacteriol.">
        <title>Genome of Ochrobactrum anthropi ATCC 49188 T, a versatile opportunistic pathogen and symbiont of several eukaryotic hosts.</title>
        <authorList>
            <person name="Chain P.S."/>
            <person name="Lang D.M."/>
            <person name="Comerci D.J."/>
            <person name="Malfatti S.A."/>
            <person name="Vergez L.M."/>
            <person name="Shin M."/>
            <person name="Ugalde R.A."/>
            <person name="Garcia E."/>
            <person name="Tolmasky M.E."/>
        </authorList>
    </citation>
    <scope>NUCLEOTIDE SEQUENCE [LARGE SCALE GENOMIC DNA]</scope>
    <source>
        <strain evidence="3">ATCC 49188 / DSM 6882 / CCUG 24695 / JCM 21032 / LMG 3331 / NBRC 15819 / NCTC 12168 / Alc 37</strain>
    </source>
</reference>
<dbReference type="EMBL" id="CP000758">
    <property type="protein sequence ID" value="ABS14256.1"/>
    <property type="molecule type" value="Genomic_DNA"/>
</dbReference>
<dbReference type="RefSeq" id="WP_012091594.1">
    <property type="nucleotide sequence ID" value="NC_009667.1"/>
</dbReference>
<gene>
    <name evidence="2" type="ordered locus">Oant_1540</name>
</gene>
<dbReference type="PATRIC" id="fig|439375.7.peg.1616"/>
<dbReference type="STRING" id="439375.Oant_1540"/>